<dbReference type="EMBL" id="FQXZ01000039">
    <property type="protein sequence ID" value="SHI38841.1"/>
    <property type="molecule type" value="Genomic_DNA"/>
</dbReference>
<dbReference type="OrthoDB" id="9763101at2"/>
<dbReference type="RefSeq" id="WP_073605236.1">
    <property type="nucleotide sequence ID" value="NZ_FQXZ01000039.1"/>
</dbReference>
<dbReference type="AlphaFoldDB" id="A0A1M6AQY2"/>
<keyword evidence="2" id="KW-1185">Reference proteome</keyword>
<gene>
    <name evidence="1" type="ORF">VA7868_03642</name>
</gene>
<dbReference type="InterPro" id="IPR007801">
    <property type="entry name" value="MbnB/TglH/ChrH"/>
</dbReference>
<evidence type="ECO:0008006" key="3">
    <source>
        <dbReference type="Google" id="ProtNLM"/>
    </source>
</evidence>
<reference evidence="1 2" key="1">
    <citation type="submission" date="2016-11" db="EMBL/GenBank/DDBJ databases">
        <authorList>
            <person name="Jaros S."/>
            <person name="Januszkiewicz K."/>
            <person name="Wedrychowicz H."/>
        </authorList>
    </citation>
    <scope>NUCLEOTIDE SEQUENCE [LARGE SCALE GENOMIC DNA]</scope>
    <source>
        <strain evidence="1 2">CECT 7868</strain>
    </source>
</reference>
<evidence type="ECO:0000313" key="2">
    <source>
        <dbReference type="Proteomes" id="UP000184608"/>
    </source>
</evidence>
<name>A0A1M6AQY2_9VIBR</name>
<dbReference type="Pfam" id="PF05114">
    <property type="entry name" value="MbnB_TglH_ChrH"/>
    <property type="match status" value="1"/>
</dbReference>
<protein>
    <recommendedName>
        <fullName evidence="3">Xylose isomerase-like TIM barrel</fullName>
    </recommendedName>
</protein>
<dbReference type="STRING" id="1216006.VA7868_03642"/>
<dbReference type="Gene3D" id="3.20.20.150">
    <property type="entry name" value="Divalent-metal-dependent TIM barrel enzymes"/>
    <property type="match status" value="1"/>
</dbReference>
<proteinExistence type="predicted"/>
<organism evidence="1 2">
    <name type="scientific">Vibrio aerogenes CECT 7868</name>
    <dbReference type="NCBI Taxonomy" id="1216006"/>
    <lineage>
        <taxon>Bacteria</taxon>
        <taxon>Pseudomonadati</taxon>
        <taxon>Pseudomonadota</taxon>
        <taxon>Gammaproteobacteria</taxon>
        <taxon>Vibrionales</taxon>
        <taxon>Vibrionaceae</taxon>
        <taxon>Vibrio</taxon>
    </lineage>
</organism>
<evidence type="ECO:0000313" key="1">
    <source>
        <dbReference type="EMBL" id="SHI38841.1"/>
    </source>
</evidence>
<accession>A0A1M6AQY2</accession>
<dbReference type="Proteomes" id="UP000184608">
    <property type="component" value="Unassembled WGS sequence"/>
</dbReference>
<sequence>MQGVGYFLHFHQDYIDFDQKFEACGGRSDAYEVLALHFNTEVENLVRFIGPKNKPVCLHTAVMDLGQDSTSERPGLKMLQEQVAAVQPYSVTEHHAVLKSPGGDEFGIFFPPPELPAQKQVISGHLKALDQNLNTKVLVENPIFSYELKGNQAKRRVEFFNETVRESGCKMHLSLSNIAYSNSYGARIDPDEYLAHIDLSLVEQIHLYVNNQAQMKSAPKSYTESEKWLKTSLEQLLKHHDVKPLIFFELEARTPALAEPEFLRDSMDWARSLLA</sequence>